<evidence type="ECO:0000256" key="10">
    <source>
        <dbReference type="HAMAP-Rule" id="MF_03215"/>
    </source>
</evidence>
<feature type="binding site" evidence="10">
    <location>
        <begin position="14"/>
        <end position="16"/>
    </location>
    <ligand>
        <name>substrate</name>
    </ligand>
</feature>
<dbReference type="GO" id="GO:0005524">
    <property type="term" value="F:ATP binding"/>
    <property type="evidence" value="ECO:0007669"/>
    <property type="project" value="UniProtKB-UniRule"/>
</dbReference>
<evidence type="ECO:0000256" key="7">
    <source>
        <dbReference type="ARBA" id="ARBA00022842"/>
    </source>
</evidence>
<feature type="binding site" evidence="10">
    <location>
        <position position="254"/>
    </location>
    <ligand>
        <name>K(+)</name>
        <dbReference type="ChEBI" id="CHEBI:29103"/>
    </ligand>
</feature>
<feature type="active site" description="Proton acceptor" evidence="10">
    <location>
        <position position="258"/>
    </location>
</feature>
<keyword evidence="6 10" id="KW-0067">ATP-binding</keyword>
<comment type="subcellular location">
    <subcellularLocation>
        <location evidence="10">Cytoplasm</location>
    </subcellularLocation>
    <subcellularLocation>
        <location evidence="10">Nucleus</location>
    </subcellularLocation>
</comment>
<keyword evidence="10" id="KW-0539">Nucleus</keyword>
<proteinExistence type="inferred from homology"/>
<dbReference type="HAMAP" id="MF_01987">
    <property type="entry name" value="Ribokinase"/>
    <property type="match status" value="1"/>
</dbReference>
<comment type="similarity">
    <text evidence="10">Belongs to the carbohydrate kinase PfkB family. Ribokinase subfamily.</text>
</comment>
<dbReference type="InterPro" id="IPR011611">
    <property type="entry name" value="PfkB_dom"/>
</dbReference>
<dbReference type="GO" id="GO:0046872">
    <property type="term" value="F:metal ion binding"/>
    <property type="evidence" value="ECO:0007669"/>
    <property type="project" value="UniProtKB-KW"/>
</dbReference>
<evidence type="ECO:0000256" key="5">
    <source>
        <dbReference type="ARBA" id="ARBA00022777"/>
    </source>
</evidence>
<dbReference type="InterPro" id="IPR002139">
    <property type="entry name" value="Ribo/fructo_kinase"/>
</dbReference>
<evidence type="ECO:0000256" key="1">
    <source>
        <dbReference type="ARBA" id="ARBA00022490"/>
    </source>
</evidence>
<evidence type="ECO:0000256" key="6">
    <source>
        <dbReference type="ARBA" id="ARBA00022840"/>
    </source>
</evidence>
<dbReference type="GO" id="GO:0019303">
    <property type="term" value="P:D-ribose catabolic process"/>
    <property type="evidence" value="ECO:0007669"/>
    <property type="project" value="UniProtKB-UniRule"/>
</dbReference>
<keyword evidence="1 10" id="KW-0963">Cytoplasm</keyword>
<dbReference type="Gene3D" id="3.40.1190.20">
    <property type="match status" value="1"/>
</dbReference>
<dbReference type="PANTHER" id="PTHR10584:SF166">
    <property type="entry name" value="RIBOKINASE"/>
    <property type="match status" value="1"/>
</dbReference>
<feature type="binding site" evidence="10">
    <location>
        <begin position="42"/>
        <end position="46"/>
    </location>
    <ligand>
        <name>substrate</name>
    </ligand>
</feature>
<dbReference type="PRINTS" id="PR00990">
    <property type="entry name" value="RIBOKINASE"/>
</dbReference>
<feature type="binding site" evidence="10">
    <location>
        <position position="188"/>
    </location>
    <ligand>
        <name>ATP</name>
        <dbReference type="ChEBI" id="CHEBI:30616"/>
    </ligand>
</feature>
<dbReference type="EMBL" id="WIXE01005265">
    <property type="protein sequence ID" value="KAK5982328.1"/>
    <property type="molecule type" value="Genomic_DNA"/>
</dbReference>
<keyword evidence="2 10" id="KW-0808">Transferase</keyword>
<dbReference type="Proteomes" id="UP001331761">
    <property type="component" value="Unassembled WGS sequence"/>
</dbReference>
<dbReference type="CDD" id="cd01174">
    <property type="entry name" value="ribokinase"/>
    <property type="match status" value="1"/>
</dbReference>
<organism evidence="12 13">
    <name type="scientific">Trichostrongylus colubriformis</name>
    <name type="common">Black scour worm</name>
    <dbReference type="NCBI Taxonomy" id="6319"/>
    <lineage>
        <taxon>Eukaryota</taxon>
        <taxon>Metazoa</taxon>
        <taxon>Ecdysozoa</taxon>
        <taxon>Nematoda</taxon>
        <taxon>Chromadorea</taxon>
        <taxon>Rhabditida</taxon>
        <taxon>Rhabditina</taxon>
        <taxon>Rhabditomorpha</taxon>
        <taxon>Strongyloidea</taxon>
        <taxon>Trichostrongylidae</taxon>
        <taxon>Trichostrongylus</taxon>
    </lineage>
</organism>
<evidence type="ECO:0000256" key="9">
    <source>
        <dbReference type="ARBA" id="ARBA00023277"/>
    </source>
</evidence>
<feature type="binding site" evidence="10">
    <location>
        <position position="292"/>
    </location>
    <ligand>
        <name>K(+)</name>
        <dbReference type="ChEBI" id="CHEBI:29103"/>
    </ligand>
</feature>
<evidence type="ECO:0000256" key="2">
    <source>
        <dbReference type="ARBA" id="ARBA00022679"/>
    </source>
</evidence>
<keyword evidence="8 10" id="KW-0630">Potassium</keyword>
<feature type="domain" description="Carbohydrate kinase PfkB" evidence="11">
    <location>
        <begin position="5"/>
        <end position="300"/>
    </location>
</feature>
<evidence type="ECO:0000313" key="13">
    <source>
        <dbReference type="Proteomes" id="UP001331761"/>
    </source>
</evidence>
<accession>A0AAN8GCJ0</accession>
<dbReference type="GO" id="GO:0005634">
    <property type="term" value="C:nucleus"/>
    <property type="evidence" value="ECO:0007669"/>
    <property type="project" value="UniProtKB-SubCell"/>
</dbReference>
<comment type="cofactor">
    <cofactor evidence="10">
        <name>Mg(2+)</name>
        <dbReference type="ChEBI" id="CHEBI:18420"/>
    </cofactor>
    <text evidence="10">Requires a divalent cation, most likely magnesium in vivo, as an electrophilic catalyst to aid phosphoryl group transfer. It is the chelate of the metal and the nucleotide that is the actual substrate.</text>
</comment>
<feature type="binding site" evidence="10">
    <location>
        <position position="298"/>
    </location>
    <ligand>
        <name>K(+)</name>
        <dbReference type="ChEBI" id="CHEBI:29103"/>
    </ligand>
</feature>
<feature type="binding site" evidence="10">
    <location>
        <position position="258"/>
    </location>
    <ligand>
        <name>substrate</name>
    </ligand>
</feature>
<evidence type="ECO:0000313" key="12">
    <source>
        <dbReference type="EMBL" id="KAK5982328.1"/>
    </source>
</evidence>
<dbReference type="InterPro" id="IPR029056">
    <property type="entry name" value="Ribokinase-like"/>
</dbReference>
<sequence length="313" mass="33552">MSEHKKIVVFGSIVQDLVSYTDSFPRPGESVRGESFQMGSGGKGANQAVAASRLGAHVQLIARVGNDTFGESNIDNLRKSGVDVSQVEKSDSSHTATATITVNAHGENTIVVTLGANMELDDTCADRHEKAISEAALVMTQAEVSRKGNKRAFELAKKHGVKTFFNPAPGEPDTDMSMVALTDIICTNENEAEFITNIPQNSMEDAEKAAKQMITMGPEHAIITLGAKGVVLASKGKQEIEHIPVKKVKAVDTTGAGDCFCGSLAYFLVHDELSVPDAIRKAAGIAALSVQRKGTQSSYWSREEIKREHPDLL</sequence>
<comment type="activity regulation">
    <text evidence="10">Activated by a monovalent cation that binds near, but not in, the active site. The most likely occupant of the site in vivo is potassium. Ion binding induces a conformational change that may alter substrate affinity.</text>
</comment>
<evidence type="ECO:0000259" key="11">
    <source>
        <dbReference type="Pfam" id="PF00294"/>
    </source>
</evidence>
<comment type="subunit">
    <text evidence="10">Homodimer.</text>
</comment>
<feature type="binding site" evidence="10">
    <location>
        <position position="143"/>
    </location>
    <ligand>
        <name>substrate</name>
    </ligand>
</feature>
<dbReference type="Pfam" id="PF00294">
    <property type="entry name" value="PfkB"/>
    <property type="match status" value="1"/>
</dbReference>
<keyword evidence="4 10" id="KW-0547">Nucleotide-binding</keyword>
<reference evidence="12 13" key="1">
    <citation type="submission" date="2019-10" db="EMBL/GenBank/DDBJ databases">
        <title>Assembly and Annotation for the nematode Trichostrongylus colubriformis.</title>
        <authorList>
            <person name="Martin J."/>
        </authorList>
    </citation>
    <scope>NUCLEOTIDE SEQUENCE [LARGE SCALE GENOMIC DNA]</scope>
    <source>
        <strain evidence="12">G859</strain>
        <tissue evidence="12">Whole worm</tissue>
    </source>
</reference>
<comment type="caution">
    <text evidence="10">Lacks conserved residue(s) required for the propagation of feature annotation.</text>
</comment>
<dbReference type="AlphaFoldDB" id="A0AAN8GCJ0"/>
<evidence type="ECO:0000256" key="8">
    <source>
        <dbReference type="ARBA" id="ARBA00022958"/>
    </source>
</evidence>
<keyword evidence="9 10" id="KW-0119">Carbohydrate metabolism</keyword>
<comment type="function">
    <text evidence="10">Catalyzes the phosphorylation of ribose at O-5 in a reaction requiring ATP and magnesium. The resulting D-ribose-5-phosphate can then be used either for sythesis of nucleotides, histidine, and tryptophan, or as a component of the pentose phosphate pathway.</text>
</comment>
<dbReference type="PANTHER" id="PTHR10584">
    <property type="entry name" value="SUGAR KINASE"/>
    <property type="match status" value="1"/>
</dbReference>
<comment type="caution">
    <text evidence="12">The sequence shown here is derived from an EMBL/GenBank/DDBJ whole genome shotgun (WGS) entry which is preliminary data.</text>
</comment>
<evidence type="ECO:0000256" key="3">
    <source>
        <dbReference type="ARBA" id="ARBA00022723"/>
    </source>
</evidence>
<dbReference type="EC" id="2.7.1.15" evidence="10"/>
<comment type="catalytic activity">
    <reaction evidence="10">
        <text>D-ribose + ATP = D-ribose 5-phosphate + ADP + H(+)</text>
        <dbReference type="Rhea" id="RHEA:13697"/>
        <dbReference type="ChEBI" id="CHEBI:15378"/>
        <dbReference type="ChEBI" id="CHEBI:30616"/>
        <dbReference type="ChEBI" id="CHEBI:47013"/>
        <dbReference type="ChEBI" id="CHEBI:78346"/>
        <dbReference type="ChEBI" id="CHEBI:456216"/>
        <dbReference type="EC" id="2.7.1.15"/>
    </reaction>
</comment>
<feature type="binding site" evidence="10">
    <location>
        <position position="289"/>
    </location>
    <ligand>
        <name>K(+)</name>
        <dbReference type="ChEBI" id="CHEBI:29103"/>
    </ligand>
</feature>
<keyword evidence="3 10" id="KW-0479">Metal-binding</keyword>
<dbReference type="InterPro" id="IPR011877">
    <property type="entry name" value="Ribokinase"/>
</dbReference>
<dbReference type="GO" id="GO:0005829">
    <property type="term" value="C:cytosol"/>
    <property type="evidence" value="ECO:0007669"/>
    <property type="project" value="TreeGrafter"/>
</dbReference>
<dbReference type="GO" id="GO:0004747">
    <property type="term" value="F:ribokinase activity"/>
    <property type="evidence" value="ECO:0007669"/>
    <property type="project" value="UniProtKB-UniRule"/>
</dbReference>
<dbReference type="NCBIfam" id="TIGR02152">
    <property type="entry name" value="D_ribokin_bact"/>
    <property type="match status" value="1"/>
</dbReference>
<evidence type="ECO:0000256" key="4">
    <source>
        <dbReference type="ARBA" id="ARBA00022741"/>
    </source>
</evidence>
<gene>
    <name evidence="12" type="ORF">GCK32_004344</name>
</gene>
<name>A0AAN8GCJ0_TRICO</name>
<keyword evidence="7 10" id="KW-0460">Magnesium</keyword>
<dbReference type="FunFam" id="3.40.1190.20:FF:000010">
    <property type="entry name" value="Ribokinase"/>
    <property type="match status" value="1"/>
</dbReference>
<dbReference type="SUPFAM" id="SSF53613">
    <property type="entry name" value="Ribokinase-like"/>
    <property type="match status" value="1"/>
</dbReference>
<feature type="binding site" evidence="10">
    <location>
        <begin position="257"/>
        <end position="258"/>
    </location>
    <ligand>
        <name>ATP</name>
        <dbReference type="ChEBI" id="CHEBI:30616"/>
    </ligand>
</feature>
<feature type="binding site" evidence="10">
    <location>
        <position position="294"/>
    </location>
    <ligand>
        <name>K(+)</name>
        <dbReference type="ChEBI" id="CHEBI:29103"/>
    </ligand>
</feature>
<comment type="pathway">
    <text evidence="10">Carbohydrate metabolism; D-ribose degradation; D-ribose 5-phosphate from beta-D-ribopyranose: step 2/2.</text>
</comment>
<feature type="binding site" evidence="10">
    <location>
        <position position="252"/>
    </location>
    <ligand>
        <name>K(+)</name>
        <dbReference type="ChEBI" id="CHEBI:29103"/>
    </ligand>
</feature>
<keyword evidence="13" id="KW-1185">Reference proteome</keyword>
<keyword evidence="5 10" id="KW-0418">Kinase</keyword>
<protein>
    <recommendedName>
        <fullName evidence="10">Ribokinase</fullName>
        <shortName evidence="10">RK</shortName>
        <ecNumber evidence="10">2.7.1.15</ecNumber>
    </recommendedName>
</protein>
<feature type="binding site" evidence="10">
    <location>
        <begin position="224"/>
        <end position="229"/>
    </location>
    <ligand>
        <name>ATP</name>
        <dbReference type="ChEBI" id="CHEBI:30616"/>
    </ligand>
</feature>